<dbReference type="STRING" id="1403190.A0A0F0IJR5"/>
<dbReference type="Proteomes" id="UP000033540">
    <property type="component" value="Unassembled WGS sequence"/>
</dbReference>
<dbReference type="OrthoDB" id="1874341at2759"/>
<dbReference type="EMBL" id="JZEE01000229">
    <property type="protein sequence ID" value="KJK66962.1"/>
    <property type="molecule type" value="Genomic_DNA"/>
</dbReference>
<dbReference type="GO" id="GO:0016740">
    <property type="term" value="F:transferase activity"/>
    <property type="evidence" value="ECO:0007669"/>
    <property type="project" value="UniProtKB-KW"/>
</dbReference>
<sequence>MDHYTFLFRTRFYMADVRMKILFVAIRVFDACSQVCILFTMLSDPPSSAMSTNDAVFYRRNKQIQDAIDGQNLKQALQLIDKRMKKGEDTRFLKAWKAHILYRHVDETHRQRGIAETLDLCKAEPPATDLDTLDILYQTLKRMGDQAETMRTLWERASKAKPQDLDLQMRWFTYAFEGDDWKSAQKAAMTLQNNFPKTRKYYLWAIFLSHLVATDQASSEPDRKLFGTLAYRMVSKAADSVPSDPKELLSPPRAIQGPEELLLLVKIFESQGRHDEIVKILDSENLGLSSRVIQNDWSFVGVKLSSLEKAEMWTQGLSYARELLAIPTNEAEKKALQERDDWAVWKLLVISTRKMNTQETTIETLKFIGDFLDVVPNSRNAQLARLDLIHSGVLAGTSKTEDLVSTCQEYFDNNKNKLYCFSDLQLYLAALDKEAVSKFVEYASKGQEENVKNDPFKGVTTINALKLEYCFVLSTNGTNVTKIQVEDFISRCLQVYREADRPERSSAPSTIESQPSDDLCLLAAMSLIRFSGIWISGNQDQIPDTILIRAAAILERLLIDSPHNYQALLLLVRIYLRLGAGSLALKVFSKLSVKQMQFETVAHNLFTRLATIHPHSAPPIEGAEYKDFNPQSAFVQALNFYRTAEVTTVRHRSNGLDLGSYVNIEGTIELQRRLKYSVCRRMWALDVRRMQRLAGGDPMGRYDEVAMDPSPVTDQRVFDAFMNCEPTNQPTFEERMRLGPLPREQWVMCARVTDQLFSTLKNMAVQKPVSVEPSLPSPEDFVGSEASSEMTSSEIESVKINLSLLKVVSFLNGSKSVAAEEVDSCLTQVEEWLCSKSKDLDLNGPKISQLVSETAVSLRRHESSAPTWRSFHDLYLIVESLKALSLITSIASKKTTKGAKLPKDRIQRLADSTRQVYESLRANARVLKSAISEPGVLGSLVDLVVGGSDDGEDGTQLRAELDKTFDTAAVEMFCGDLMESWEEGLDGLLRVSL</sequence>
<comment type="similarity">
    <text evidence="1">Belongs to the MDM20/NAA25 family.</text>
</comment>
<dbReference type="InterPro" id="IPR019183">
    <property type="entry name" value="NAA25_NatB_aux_su"/>
</dbReference>
<evidence type="ECO:0000313" key="3">
    <source>
        <dbReference type="EMBL" id="KJK66962.1"/>
    </source>
</evidence>
<reference evidence="3 4" key="1">
    <citation type="submission" date="2015-02" db="EMBL/GenBank/DDBJ databases">
        <title>Draft genome sequence of Aspergillus parasiticus SU-1.</title>
        <authorList>
            <person name="Yu J."/>
            <person name="Fedorova N."/>
            <person name="Yin Y."/>
            <person name="Losada L."/>
            <person name="Zafar N."/>
            <person name="Taujale R."/>
            <person name="Ehrlich K.C."/>
            <person name="Bhatnagar D."/>
            <person name="Cleveland T.E."/>
            <person name="Bennett J.W."/>
            <person name="Nierman W.C."/>
        </authorList>
    </citation>
    <scope>NUCLEOTIDE SEQUENCE [LARGE SCALE GENOMIC DNA]</scope>
    <source>
        <strain evidence="4">ATCC 56775 / NRRL 5862 / SRRC 143 / SU-1</strain>
    </source>
</reference>
<proteinExistence type="inferred from homology"/>
<evidence type="ECO:0000256" key="2">
    <source>
        <dbReference type="SAM" id="Phobius"/>
    </source>
</evidence>
<dbReference type="GO" id="GO:0031416">
    <property type="term" value="C:NatB complex"/>
    <property type="evidence" value="ECO:0007669"/>
    <property type="project" value="TreeGrafter"/>
</dbReference>
<protein>
    <submittedName>
        <fullName evidence="3">N-acetyltransferase B complex NatB non catalytic subunit</fullName>
    </submittedName>
</protein>
<keyword evidence="2" id="KW-0812">Transmembrane</keyword>
<name>A0A0F0IJR5_ASPPU</name>
<accession>A0A0F0IJR5</accession>
<organism evidence="3 4">
    <name type="scientific">Aspergillus parasiticus (strain ATCC 56775 / NRRL 5862 / SRRC 143 / SU-1)</name>
    <dbReference type="NCBI Taxonomy" id="1403190"/>
    <lineage>
        <taxon>Eukaryota</taxon>
        <taxon>Fungi</taxon>
        <taxon>Dikarya</taxon>
        <taxon>Ascomycota</taxon>
        <taxon>Pezizomycotina</taxon>
        <taxon>Eurotiomycetes</taxon>
        <taxon>Eurotiomycetidae</taxon>
        <taxon>Eurotiales</taxon>
        <taxon>Aspergillaceae</taxon>
        <taxon>Aspergillus</taxon>
        <taxon>Aspergillus subgen. Circumdati</taxon>
    </lineage>
</organism>
<evidence type="ECO:0000313" key="4">
    <source>
        <dbReference type="Proteomes" id="UP000033540"/>
    </source>
</evidence>
<dbReference type="AlphaFoldDB" id="A0A0F0IJR5"/>
<dbReference type="Pfam" id="PF09797">
    <property type="entry name" value="NatB_MDM20"/>
    <property type="match status" value="1"/>
</dbReference>
<keyword evidence="2" id="KW-1133">Transmembrane helix</keyword>
<comment type="caution">
    <text evidence="3">The sequence shown here is derived from an EMBL/GenBank/DDBJ whole genome shotgun (WGS) entry which is preliminary data.</text>
</comment>
<keyword evidence="2" id="KW-0472">Membrane</keyword>
<dbReference type="PANTHER" id="PTHR22767:SF3">
    <property type="entry name" value="N-ALPHA-ACETYLTRANSFERASE 25, NATB AUXILIARY SUBUNIT"/>
    <property type="match status" value="1"/>
</dbReference>
<feature type="transmembrane region" description="Helical" evidence="2">
    <location>
        <begin position="21"/>
        <end position="42"/>
    </location>
</feature>
<gene>
    <name evidence="3" type="ORF">P875_00127689</name>
</gene>
<keyword evidence="3" id="KW-0808">Transferase</keyword>
<dbReference type="PANTHER" id="PTHR22767">
    <property type="entry name" value="N-TERMINAL ACETYLTRANSFERASE-RELATED"/>
    <property type="match status" value="1"/>
</dbReference>
<evidence type="ECO:0000256" key="1">
    <source>
        <dbReference type="ARBA" id="ARBA00006298"/>
    </source>
</evidence>